<dbReference type="STRING" id="1121945.GCA_000421805_02981"/>
<name>A0A1X4GBF8_HALEZ</name>
<reference evidence="1 2" key="1">
    <citation type="submission" date="2017-04" db="EMBL/GenBank/DDBJ databases">
        <title>MLSA of the genus Halorubrum.</title>
        <authorList>
            <person name="De La Haba R."/>
            <person name="Sanchez-Porro C."/>
            <person name="Infante-Dominguez C."/>
            <person name="Ventosa A."/>
        </authorList>
    </citation>
    <scope>NUCLEOTIDE SEQUENCE [LARGE SCALE GENOMIC DNA]</scope>
    <source>
        <strain evidence="1 2">DSM 17463</strain>
    </source>
</reference>
<sequence length="82" mass="9134">MDSDVRPMEPGEEPSDTFRAVYTALDEDLEVEIVKRVPASQSPHQFGHAVISRPEWDETKTALFQNVRVDVLDGSEGDGFDA</sequence>
<dbReference type="AlphaFoldDB" id="A0A1X4GBF8"/>
<dbReference type="EMBL" id="NEDJ01000064">
    <property type="protein sequence ID" value="OSO94397.1"/>
    <property type="molecule type" value="Genomic_DNA"/>
</dbReference>
<protein>
    <submittedName>
        <fullName evidence="1">Uncharacterized protein</fullName>
    </submittedName>
</protein>
<accession>A0A1X4GBF8</accession>
<gene>
    <name evidence="1" type="ORF">B9H04_14350</name>
</gene>
<organism evidence="1 2">
    <name type="scientific">Halorubrum ezzemoulense DSM 17463</name>
    <dbReference type="NCBI Taxonomy" id="1121945"/>
    <lineage>
        <taxon>Archaea</taxon>
        <taxon>Methanobacteriati</taxon>
        <taxon>Methanobacteriota</taxon>
        <taxon>Stenosarchaea group</taxon>
        <taxon>Halobacteria</taxon>
        <taxon>Halobacteriales</taxon>
        <taxon>Haloferacaceae</taxon>
        <taxon>Halorubrum</taxon>
    </lineage>
</organism>
<evidence type="ECO:0000313" key="1">
    <source>
        <dbReference type="EMBL" id="OSO94397.1"/>
    </source>
</evidence>
<evidence type="ECO:0000313" key="2">
    <source>
        <dbReference type="Proteomes" id="UP000193587"/>
    </source>
</evidence>
<comment type="caution">
    <text evidence="1">The sequence shown here is derived from an EMBL/GenBank/DDBJ whole genome shotgun (WGS) entry which is preliminary data.</text>
</comment>
<proteinExistence type="predicted"/>
<dbReference type="Proteomes" id="UP000193587">
    <property type="component" value="Unassembled WGS sequence"/>
</dbReference>